<reference evidence="4 5" key="1">
    <citation type="submission" date="2016-03" db="EMBL/GenBank/DDBJ databases">
        <title>Choanephora cucurbitarum.</title>
        <authorList>
            <person name="Min B."/>
            <person name="Park H."/>
            <person name="Park J.-H."/>
            <person name="Shin H.-D."/>
            <person name="Choi I.-G."/>
        </authorList>
    </citation>
    <scope>NUCLEOTIDE SEQUENCE [LARGE SCALE GENOMIC DNA]</scope>
    <source>
        <strain evidence="4 5">KUS-F28377</strain>
    </source>
</reference>
<keyword evidence="1" id="KW-0677">Repeat</keyword>
<evidence type="ECO:0000256" key="2">
    <source>
        <dbReference type="SAM" id="Coils"/>
    </source>
</evidence>
<gene>
    <name evidence="4" type="ORF">A0J61_04205</name>
</gene>
<dbReference type="PANTHER" id="PTHR21601">
    <property type="entry name" value="SPA2 PROTEIN"/>
    <property type="match status" value="1"/>
</dbReference>
<dbReference type="OrthoDB" id="5588096at2759"/>
<dbReference type="AlphaFoldDB" id="A0A1C7NF56"/>
<dbReference type="Gene3D" id="1.20.120.330">
    <property type="entry name" value="Nucleotidyltransferases domain 2"/>
    <property type="match status" value="1"/>
</dbReference>
<dbReference type="SUPFAM" id="SSF57997">
    <property type="entry name" value="Tropomyosin"/>
    <property type="match status" value="1"/>
</dbReference>
<feature type="domain" description="GIT Spa2 homology (SHD)" evidence="3">
    <location>
        <begin position="79"/>
        <end position="109"/>
    </location>
</feature>
<dbReference type="SMART" id="SM00555">
    <property type="entry name" value="GIT"/>
    <property type="match status" value="2"/>
</dbReference>
<keyword evidence="5" id="KW-1185">Reference proteome</keyword>
<sequence>MSYQQSSPLRSVSSEEWAKFKTQSTSSAAYSVSSSSSRQTTVSIQESYAKQYYVELKRYLHDMLTAELAEGVPPQRTTARQKLSRLNNLQFHELATDVYDEMMRRQSDNKSYLPRKDEYHSRRNQAREKLSTLPLYRFQDLASDVYHELRRRYPQIMNMEEEEVPPMPTKSLEPQAHPSQSTNIVPVKGMISVENVSFGDENDEGRPTTEPENLQSLDSLMADLGNMVQTPNDHPESRSSNIETMRHNYELKISSMAKRIKMLELSLDNEQNHGSDSSPSMRLRQMQQEYDQLDKRYNQLSQDHQEQQMAVREVKNEMKQLIEEIKSLSSKNEALRVEKEKADAQIKAMADEMKAWKRKYETVSMELRGFKVKSISLENANVPNELLLKPSSKGAIAHQYIIDFQTAIDELMKTSRSSKPTDVLMSMRVIVMACKAITTEVENHETQVELPPETRDQLYDIKKRFSDELTSLLAASKSYASGMGITPVSLIDASASNLTNTIVDLVRLLGMKPIESFQAEPSHQPSSQHNNVMKPRELSQFLKTETDHIVSSVQNLLSALRSSDDSLYNIITSIIDIVSNIVHTSRMTFSSGEGIRYQNQGHAILSDLDNCNNKIVRIRDTSFAHSPQNANAIAKRNLAQESYEIAKYTKELIRMLDM</sequence>
<dbReference type="Pfam" id="PF23742">
    <property type="entry name" value="VBS_C3G9"/>
    <property type="match status" value="1"/>
</dbReference>
<evidence type="ECO:0000313" key="5">
    <source>
        <dbReference type="Proteomes" id="UP000093000"/>
    </source>
</evidence>
<dbReference type="Pfam" id="PF08518">
    <property type="entry name" value="GIT_SHD"/>
    <property type="match status" value="2"/>
</dbReference>
<dbReference type="PANTHER" id="PTHR21601:SF0">
    <property type="entry name" value="PROTEIN SPA2-RELATED"/>
    <property type="match status" value="1"/>
</dbReference>
<evidence type="ECO:0000256" key="1">
    <source>
        <dbReference type="ARBA" id="ARBA00022737"/>
    </source>
</evidence>
<dbReference type="Proteomes" id="UP000093000">
    <property type="component" value="Unassembled WGS sequence"/>
</dbReference>
<keyword evidence="2" id="KW-0175">Coiled coil</keyword>
<protein>
    <submittedName>
        <fullName evidence="4">Uncharacterized protein C3G9.05</fullName>
    </submittedName>
</protein>
<evidence type="ECO:0000313" key="4">
    <source>
        <dbReference type="EMBL" id="OBZ87741.1"/>
    </source>
</evidence>
<dbReference type="InParanoid" id="A0A1C7NF56"/>
<dbReference type="Pfam" id="PF12205">
    <property type="entry name" value="GIT1_C"/>
    <property type="match status" value="1"/>
</dbReference>
<evidence type="ECO:0000259" key="3">
    <source>
        <dbReference type="SMART" id="SM00555"/>
    </source>
</evidence>
<dbReference type="InterPro" id="IPR056439">
    <property type="entry name" value="VBS_C3G9"/>
</dbReference>
<accession>A0A1C7NF56</accession>
<dbReference type="InterPro" id="IPR022018">
    <property type="entry name" value="GIT1_C"/>
</dbReference>
<name>A0A1C7NF56_9FUNG</name>
<comment type="caution">
    <text evidence="4">The sequence shown here is derived from an EMBL/GenBank/DDBJ whole genome shotgun (WGS) entry which is preliminary data.</text>
</comment>
<feature type="coiled-coil region" evidence="2">
    <location>
        <begin position="283"/>
        <end position="359"/>
    </location>
</feature>
<feature type="domain" description="GIT Spa2 homology (SHD)" evidence="3">
    <location>
        <begin position="126"/>
        <end position="156"/>
    </location>
</feature>
<dbReference type="GO" id="GO:0005078">
    <property type="term" value="F:MAP-kinase scaffold activity"/>
    <property type="evidence" value="ECO:0007669"/>
    <property type="project" value="TreeGrafter"/>
</dbReference>
<dbReference type="InterPro" id="IPR013724">
    <property type="entry name" value="GIT_SHD"/>
</dbReference>
<dbReference type="STRING" id="101091.A0A1C7NF56"/>
<dbReference type="InterPro" id="IPR039892">
    <property type="entry name" value="Spa2/Sph1"/>
</dbReference>
<proteinExistence type="predicted"/>
<organism evidence="4 5">
    <name type="scientific">Choanephora cucurbitarum</name>
    <dbReference type="NCBI Taxonomy" id="101091"/>
    <lineage>
        <taxon>Eukaryota</taxon>
        <taxon>Fungi</taxon>
        <taxon>Fungi incertae sedis</taxon>
        <taxon>Mucoromycota</taxon>
        <taxon>Mucoromycotina</taxon>
        <taxon>Mucoromycetes</taxon>
        <taxon>Mucorales</taxon>
        <taxon>Mucorineae</taxon>
        <taxon>Choanephoraceae</taxon>
        <taxon>Choanephoroideae</taxon>
        <taxon>Choanephora</taxon>
    </lineage>
</organism>
<dbReference type="EMBL" id="LUGH01000200">
    <property type="protein sequence ID" value="OBZ87741.1"/>
    <property type="molecule type" value="Genomic_DNA"/>
</dbReference>